<dbReference type="Pfam" id="PF03466">
    <property type="entry name" value="LysR_substrate"/>
    <property type="match status" value="1"/>
</dbReference>
<dbReference type="FunFam" id="1.10.10.10:FF:000001">
    <property type="entry name" value="LysR family transcriptional regulator"/>
    <property type="match status" value="1"/>
</dbReference>
<dbReference type="Pfam" id="PF00126">
    <property type="entry name" value="HTH_1"/>
    <property type="match status" value="1"/>
</dbReference>
<dbReference type="InterPro" id="IPR058163">
    <property type="entry name" value="LysR-type_TF_proteobact-type"/>
</dbReference>
<dbReference type="PROSITE" id="PS50931">
    <property type="entry name" value="HTH_LYSR"/>
    <property type="match status" value="1"/>
</dbReference>
<keyword evidence="7" id="KW-1185">Reference proteome</keyword>
<evidence type="ECO:0000256" key="4">
    <source>
        <dbReference type="ARBA" id="ARBA00023163"/>
    </source>
</evidence>
<dbReference type="InterPro" id="IPR036390">
    <property type="entry name" value="WH_DNA-bd_sf"/>
</dbReference>
<evidence type="ECO:0000256" key="3">
    <source>
        <dbReference type="ARBA" id="ARBA00023125"/>
    </source>
</evidence>
<organism evidence="6 7">
    <name type="scientific">Alcaligenes pakistanensis</name>
    <dbReference type="NCBI Taxonomy" id="1482717"/>
    <lineage>
        <taxon>Bacteria</taxon>
        <taxon>Pseudomonadati</taxon>
        <taxon>Pseudomonadota</taxon>
        <taxon>Betaproteobacteria</taxon>
        <taxon>Burkholderiales</taxon>
        <taxon>Alcaligenaceae</taxon>
        <taxon>Alcaligenes</taxon>
    </lineage>
</organism>
<evidence type="ECO:0000313" key="7">
    <source>
        <dbReference type="Proteomes" id="UP000608923"/>
    </source>
</evidence>
<feature type="domain" description="HTH lysR-type" evidence="5">
    <location>
        <begin position="1"/>
        <end position="60"/>
    </location>
</feature>
<dbReference type="PANTHER" id="PTHR30537">
    <property type="entry name" value="HTH-TYPE TRANSCRIPTIONAL REGULATOR"/>
    <property type="match status" value="1"/>
</dbReference>
<dbReference type="Proteomes" id="UP000608923">
    <property type="component" value="Unassembled WGS sequence"/>
</dbReference>
<keyword evidence="4" id="KW-0804">Transcription</keyword>
<evidence type="ECO:0000256" key="2">
    <source>
        <dbReference type="ARBA" id="ARBA00023015"/>
    </source>
</evidence>
<keyword evidence="2" id="KW-0805">Transcription regulation</keyword>
<dbReference type="GO" id="GO:0006351">
    <property type="term" value="P:DNA-templated transcription"/>
    <property type="evidence" value="ECO:0007669"/>
    <property type="project" value="TreeGrafter"/>
</dbReference>
<dbReference type="EMBL" id="BMZN01000003">
    <property type="protein sequence ID" value="GHC51599.1"/>
    <property type="molecule type" value="Genomic_DNA"/>
</dbReference>
<sequence>MMENLRNIGLFVRVAERLSFSAVARESGISPSTVGKSIARLEERLKVRLFHRSTRTLALTADGKIFLERCRRILCEIEAAELEMSQASEMPRGTLRISLPRYSGLFQQAITQFMQCYPAVELDLDFSDRLVDVIGEGFDVAIRASTLNDSGLMRRRLGTFSRVLAASPDYLQTHGRPQHAQDLQNHACLHYRFPNTGRLEQWPLPNTQDLPDLPRTLVCNSVEMRVHLALQGQGIACLPDFTVGEHLSSGRLQTILDNDTHNVVPLWIIWPASRNLSPKLRAFIDCMSNTVLKP</sequence>
<dbReference type="InterPro" id="IPR036388">
    <property type="entry name" value="WH-like_DNA-bd_sf"/>
</dbReference>
<name>A0A8H9M968_9BURK</name>
<dbReference type="SUPFAM" id="SSF53850">
    <property type="entry name" value="Periplasmic binding protein-like II"/>
    <property type="match status" value="1"/>
</dbReference>
<dbReference type="SUPFAM" id="SSF46785">
    <property type="entry name" value="Winged helix' DNA-binding domain"/>
    <property type="match status" value="1"/>
</dbReference>
<dbReference type="GO" id="GO:0003700">
    <property type="term" value="F:DNA-binding transcription factor activity"/>
    <property type="evidence" value="ECO:0007669"/>
    <property type="project" value="InterPro"/>
</dbReference>
<dbReference type="InterPro" id="IPR005119">
    <property type="entry name" value="LysR_subst-bd"/>
</dbReference>
<evidence type="ECO:0000256" key="1">
    <source>
        <dbReference type="ARBA" id="ARBA00009437"/>
    </source>
</evidence>
<dbReference type="GO" id="GO:0043565">
    <property type="term" value="F:sequence-specific DNA binding"/>
    <property type="evidence" value="ECO:0007669"/>
    <property type="project" value="TreeGrafter"/>
</dbReference>
<evidence type="ECO:0000259" key="5">
    <source>
        <dbReference type="PROSITE" id="PS50931"/>
    </source>
</evidence>
<dbReference type="AlphaFoldDB" id="A0A8H9M968"/>
<evidence type="ECO:0000313" key="6">
    <source>
        <dbReference type="EMBL" id="GHC51599.1"/>
    </source>
</evidence>
<accession>A0A8H9M968</accession>
<dbReference type="Gene3D" id="1.10.10.10">
    <property type="entry name" value="Winged helix-like DNA-binding domain superfamily/Winged helix DNA-binding domain"/>
    <property type="match status" value="1"/>
</dbReference>
<keyword evidence="3" id="KW-0238">DNA-binding</keyword>
<reference evidence="7" key="1">
    <citation type="journal article" date="2019" name="Int. J. Syst. Evol. Microbiol.">
        <title>The Global Catalogue of Microorganisms (GCM) 10K type strain sequencing project: providing services to taxonomists for standard genome sequencing and annotation.</title>
        <authorList>
            <consortium name="The Broad Institute Genomics Platform"/>
            <consortium name="The Broad Institute Genome Sequencing Center for Infectious Disease"/>
            <person name="Wu L."/>
            <person name="Ma J."/>
        </authorList>
    </citation>
    <scope>NUCLEOTIDE SEQUENCE [LARGE SCALE GENOMIC DNA]</scope>
    <source>
        <strain evidence="7">KCTC 42083</strain>
    </source>
</reference>
<dbReference type="Gene3D" id="3.40.190.290">
    <property type="match status" value="1"/>
</dbReference>
<comment type="caution">
    <text evidence="6">The sequence shown here is derived from an EMBL/GenBank/DDBJ whole genome shotgun (WGS) entry which is preliminary data.</text>
</comment>
<protein>
    <submittedName>
        <fullName evidence="6">Transcriptional regulator</fullName>
    </submittedName>
</protein>
<dbReference type="PANTHER" id="PTHR30537:SF72">
    <property type="entry name" value="LYSR FAMILY TRANSCRIPTIONAL REGULATOR"/>
    <property type="match status" value="1"/>
</dbReference>
<dbReference type="InterPro" id="IPR000847">
    <property type="entry name" value="LysR_HTH_N"/>
</dbReference>
<gene>
    <name evidence="6" type="ORF">GCM10010096_24620</name>
</gene>
<comment type="similarity">
    <text evidence="1">Belongs to the LysR transcriptional regulatory family.</text>
</comment>
<proteinExistence type="inferred from homology"/>
<dbReference type="CDD" id="cd08476">
    <property type="entry name" value="PBP2_CrgA_like_7"/>
    <property type="match status" value="1"/>
</dbReference>